<protein>
    <recommendedName>
        <fullName evidence="4">Retrotransposon Copia-like N-terminal domain-containing protein</fullName>
    </recommendedName>
</protein>
<sequence length="269" mass="29698">MATTSSASQGSIISFSGTPTITTKKLNWKNYRAWSESVELWFLGQGLAIPSRRTLEMSLLMRFNTNHDMVSHIAKARAAVEELKGLLVCNSVEETTKQIDKLLMVLILRSLHPDCEHVHDQILSSEQIPSMNSLVTRLFWVPTITKGDGIAIENSVMIASRGRGRSGWGTRGILRNGKGGRGSLICSHYEKEGHLQNRCYDLIGWPDKTTNISSSDTPSNGRIGSQLISDEEYQEFLRLKSNNHTQSSTAPSVSNACISQSIGSQGPEY</sequence>
<dbReference type="AlphaFoldDB" id="A0A371GNK1"/>
<feature type="region of interest" description="Disordered" evidence="1">
    <location>
        <begin position="244"/>
        <end position="269"/>
    </location>
</feature>
<evidence type="ECO:0000313" key="3">
    <source>
        <dbReference type="Proteomes" id="UP000257109"/>
    </source>
</evidence>
<dbReference type="Proteomes" id="UP000257109">
    <property type="component" value="Unassembled WGS sequence"/>
</dbReference>
<evidence type="ECO:0008006" key="4">
    <source>
        <dbReference type="Google" id="ProtNLM"/>
    </source>
</evidence>
<dbReference type="PANTHER" id="PTHR34222">
    <property type="entry name" value="GAG_PRE-INTEGRS DOMAIN-CONTAINING PROTEIN"/>
    <property type="match status" value="1"/>
</dbReference>
<feature type="non-terminal residue" evidence="2">
    <location>
        <position position="269"/>
    </location>
</feature>
<name>A0A371GNK1_MUCPR</name>
<dbReference type="EMBL" id="QJKJ01004954">
    <property type="protein sequence ID" value="RDX92084.1"/>
    <property type="molecule type" value="Genomic_DNA"/>
</dbReference>
<comment type="caution">
    <text evidence="2">The sequence shown here is derived from an EMBL/GenBank/DDBJ whole genome shotgun (WGS) entry which is preliminary data.</text>
</comment>
<reference evidence="2" key="1">
    <citation type="submission" date="2018-05" db="EMBL/GenBank/DDBJ databases">
        <title>Draft genome of Mucuna pruriens seed.</title>
        <authorList>
            <person name="Nnadi N.E."/>
            <person name="Vos R."/>
            <person name="Hasami M.H."/>
            <person name="Devisetty U.K."/>
            <person name="Aguiy J.C."/>
        </authorList>
    </citation>
    <scope>NUCLEOTIDE SEQUENCE [LARGE SCALE GENOMIC DNA]</scope>
    <source>
        <strain evidence="2">JCA_2017</strain>
    </source>
</reference>
<keyword evidence="3" id="KW-1185">Reference proteome</keyword>
<proteinExistence type="predicted"/>
<evidence type="ECO:0000256" key="1">
    <source>
        <dbReference type="SAM" id="MobiDB-lite"/>
    </source>
</evidence>
<dbReference type="PANTHER" id="PTHR34222:SF95">
    <property type="entry name" value="RRNA 2'-O-METHYLTRANSFERASE FIBRILLARIN-LIKE ISOFORM X1"/>
    <property type="match status" value="1"/>
</dbReference>
<accession>A0A371GNK1</accession>
<dbReference type="OrthoDB" id="1427959at2759"/>
<feature type="non-terminal residue" evidence="2">
    <location>
        <position position="1"/>
    </location>
</feature>
<evidence type="ECO:0000313" key="2">
    <source>
        <dbReference type="EMBL" id="RDX92084.1"/>
    </source>
</evidence>
<gene>
    <name evidence="2" type="ORF">CR513_25835</name>
</gene>
<organism evidence="2 3">
    <name type="scientific">Mucuna pruriens</name>
    <name type="common">Velvet bean</name>
    <name type="synonym">Dolichos pruriens</name>
    <dbReference type="NCBI Taxonomy" id="157652"/>
    <lineage>
        <taxon>Eukaryota</taxon>
        <taxon>Viridiplantae</taxon>
        <taxon>Streptophyta</taxon>
        <taxon>Embryophyta</taxon>
        <taxon>Tracheophyta</taxon>
        <taxon>Spermatophyta</taxon>
        <taxon>Magnoliopsida</taxon>
        <taxon>eudicotyledons</taxon>
        <taxon>Gunneridae</taxon>
        <taxon>Pentapetalae</taxon>
        <taxon>rosids</taxon>
        <taxon>fabids</taxon>
        <taxon>Fabales</taxon>
        <taxon>Fabaceae</taxon>
        <taxon>Papilionoideae</taxon>
        <taxon>50 kb inversion clade</taxon>
        <taxon>NPAAA clade</taxon>
        <taxon>indigoferoid/millettioid clade</taxon>
        <taxon>Phaseoleae</taxon>
        <taxon>Mucuna</taxon>
    </lineage>
</organism>